<evidence type="ECO:0000313" key="9">
    <source>
        <dbReference type="EMBL" id="MDC0668610.1"/>
    </source>
</evidence>
<dbReference type="InterPro" id="IPR052923">
    <property type="entry name" value="UPF0718"/>
</dbReference>
<feature type="transmembrane region" description="Helical" evidence="8">
    <location>
        <begin position="36"/>
        <end position="55"/>
    </location>
</feature>
<dbReference type="PANTHER" id="PTHR34184:SF4">
    <property type="entry name" value="UPF0718 PROTEIN YCGR"/>
    <property type="match status" value="1"/>
</dbReference>
<keyword evidence="10" id="KW-1185">Reference proteome</keyword>
<dbReference type="RefSeq" id="WP_271997902.1">
    <property type="nucleotide sequence ID" value="NZ_JAQNDN010000004.1"/>
</dbReference>
<keyword evidence="4 8" id="KW-0812">Transmembrane</keyword>
<feature type="transmembrane region" description="Helical" evidence="8">
    <location>
        <begin position="92"/>
        <end position="109"/>
    </location>
</feature>
<comment type="subcellular location">
    <subcellularLocation>
        <location evidence="1">Cell membrane</location>
        <topology evidence="1">Multi-pass membrane protein</topology>
    </subcellularLocation>
</comment>
<feature type="transmembrane region" description="Helical" evidence="8">
    <location>
        <begin position="472"/>
        <end position="492"/>
    </location>
</feature>
<evidence type="ECO:0000256" key="6">
    <source>
        <dbReference type="ARBA" id="ARBA00023136"/>
    </source>
</evidence>
<feature type="transmembrane region" description="Helical" evidence="8">
    <location>
        <begin position="151"/>
        <end position="170"/>
    </location>
</feature>
<comment type="similarity">
    <text evidence="2">Belongs to the UPF0718 family.</text>
</comment>
<keyword evidence="5 8" id="KW-1133">Transmembrane helix</keyword>
<evidence type="ECO:0000256" key="2">
    <source>
        <dbReference type="ARBA" id="ARBA00006386"/>
    </source>
</evidence>
<sequence>MPGDSHGTWILAISVAALVLGPLLHAAARRERVTMAALDSFVLVAVAGLVALEIVPRALALAGWPAFVALLAGLAGPAIAEGPLRMAAGGTHRAALTLAILGMALHAFTDGLALASTHLEGGESHGLEVAVIAHQLPVAVAVWWLLSPAGFLVAAGSLALLAAATVAGYVFADASFAALDAWWLGLFQAVVGGLLLHVVGHRSQGTDERKARIGAACGGLFGLGLLVALAAESHGPDDPLARTLAALGELVRDSAPALLLAYALAGLVSGLMPEAPVRWLQRGGPAGQALRGMAVGLPLPLCSCGVVPVYRSLLQRGVPAAAAMAFFIATPELGLDAILLSWPLLGAEMTVLRVLAAALVAWLVGWWVGGRARRIGQTTPEETGPRGSALTRLREGLRTGFGELVDTTAPWIGLGLLVAALIQPWIDPSALTAIPGPAQVLLFAAIGVPIYVCASGATPLVAALLAKGLSPGAALAFLLTGPATNATSFGVLAQEHGRATAARFAAAMLALAVGLGLVVDVAMPQLRAVAGVQPHAGHGPLAEVAAWGLVGLFLLSFVRQGPHAFFSRLWEREGHSHGHDHGHEGHSHEHGGCCHEHSGHSHSHEYAEHSHSHAEHSHSHAEHSHSHAEHSHSHAEHSHSHAEHSHSHAEHSHSHAEHSHSHAEHSHSHAEHSHSHAEHSHSHAEHSHSHAEHSHSHAEHSHSHAEHSHSGHEHEHAHPHAPRTLDRTEPPPSDPRR</sequence>
<feature type="transmembrane region" description="Helical" evidence="8">
    <location>
        <begin position="538"/>
        <end position="558"/>
    </location>
</feature>
<evidence type="ECO:0000256" key="5">
    <source>
        <dbReference type="ARBA" id="ARBA00022989"/>
    </source>
</evidence>
<feature type="transmembrane region" description="Helical" evidence="8">
    <location>
        <begin position="322"/>
        <end position="344"/>
    </location>
</feature>
<feature type="transmembrane region" description="Helical" evidence="8">
    <location>
        <begin position="6"/>
        <end position="24"/>
    </location>
</feature>
<feature type="transmembrane region" description="Helical" evidence="8">
    <location>
        <begin position="182"/>
        <end position="199"/>
    </location>
</feature>
<keyword evidence="3" id="KW-1003">Cell membrane</keyword>
<evidence type="ECO:0000256" key="7">
    <source>
        <dbReference type="SAM" id="MobiDB-lite"/>
    </source>
</evidence>
<dbReference type="EMBL" id="JAQNDN010000004">
    <property type="protein sequence ID" value="MDC0668610.1"/>
    <property type="molecule type" value="Genomic_DNA"/>
</dbReference>
<keyword evidence="6 8" id="KW-0472">Membrane</keyword>
<evidence type="ECO:0000256" key="8">
    <source>
        <dbReference type="SAM" id="Phobius"/>
    </source>
</evidence>
<feature type="transmembrane region" description="Helical" evidence="8">
    <location>
        <begin position="211"/>
        <end position="231"/>
    </location>
</feature>
<dbReference type="Pfam" id="PF03773">
    <property type="entry name" value="ArsP_1"/>
    <property type="match status" value="1"/>
</dbReference>
<protein>
    <submittedName>
        <fullName evidence="9">Permease</fullName>
    </submittedName>
</protein>
<dbReference type="InterPro" id="IPR005524">
    <property type="entry name" value="DUF318"/>
</dbReference>
<evidence type="ECO:0000256" key="4">
    <source>
        <dbReference type="ARBA" id="ARBA00022692"/>
    </source>
</evidence>
<feature type="region of interest" description="Disordered" evidence="7">
    <location>
        <begin position="574"/>
        <end position="737"/>
    </location>
</feature>
<comment type="caution">
    <text evidence="9">The sequence shown here is derived from an EMBL/GenBank/DDBJ whole genome shotgun (WGS) entry which is preliminary data.</text>
</comment>
<dbReference type="PANTHER" id="PTHR34184">
    <property type="entry name" value="UPF0718 PROTEIN YCGR"/>
    <property type="match status" value="1"/>
</dbReference>
<name>A0ABT5B3E2_9BACT</name>
<feature type="transmembrane region" description="Helical" evidence="8">
    <location>
        <begin position="438"/>
        <end position="466"/>
    </location>
</feature>
<feature type="transmembrane region" description="Helical" evidence="8">
    <location>
        <begin position="351"/>
        <end position="369"/>
    </location>
</feature>
<feature type="transmembrane region" description="Helical" evidence="8">
    <location>
        <begin position="61"/>
        <end position="80"/>
    </location>
</feature>
<organism evidence="9 10">
    <name type="scientific">Nannocystis radixulma</name>
    <dbReference type="NCBI Taxonomy" id="2995305"/>
    <lineage>
        <taxon>Bacteria</taxon>
        <taxon>Pseudomonadati</taxon>
        <taxon>Myxococcota</taxon>
        <taxon>Polyangia</taxon>
        <taxon>Nannocystales</taxon>
        <taxon>Nannocystaceae</taxon>
        <taxon>Nannocystis</taxon>
    </lineage>
</organism>
<evidence type="ECO:0000256" key="3">
    <source>
        <dbReference type="ARBA" id="ARBA00022475"/>
    </source>
</evidence>
<dbReference type="Proteomes" id="UP001217838">
    <property type="component" value="Unassembled WGS sequence"/>
</dbReference>
<evidence type="ECO:0000256" key="1">
    <source>
        <dbReference type="ARBA" id="ARBA00004651"/>
    </source>
</evidence>
<proteinExistence type="inferred from homology"/>
<reference evidence="9 10" key="1">
    <citation type="submission" date="2022-11" db="EMBL/GenBank/DDBJ databases">
        <title>Minimal conservation of predation-associated metabolite biosynthetic gene clusters underscores biosynthetic potential of Myxococcota including descriptions for ten novel species: Archangium lansinium sp. nov., Myxococcus landrumus sp. nov., Nannocystis bai.</title>
        <authorList>
            <person name="Ahearne A."/>
            <person name="Stevens C."/>
            <person name="Dowd S."/>
        </authorList>
    </citation>
    <scope>NUCLEOTIDE SEQUENCE [LARGE SCALE GENOMIC DNA]</scope>
    <source>
        <strain evidence="9 10">NCELM</strain>
    </source>
</reference>
<feature type="transmembrane region" description="Helical" evidence="8">
    <location>
        <begin position="504"/>
        <end position="526"/>
    </location>
</feature>
<gene>
    <name evidence="9" type="ORF">POL58_12710</name>
</gene>
<accession>A0ABT5B3E2</accession>
<evidence type="ECO:0000313" key="10">
    <source>
        <dbReference type="Proteomes" id="UP001217838"/>
    </source>
</evidence>
<feature type="transmembrane region" description="Helical" evidence="8">
    <location>
        <begin position="129"/>
        <end position="146"/>
    </location>
</feature>
<feature type="transmembrane region" description="Helical" evidence="8">
    <location>
        <begin position="257"/>
        <end position="277"/>
    </location>
</feature>